<feature type="transmembrane region" description="Helical" evidence="6">
    <location>
        <begin position="284"/>
        <end position="307"/>
    </location>
</feature>
<feature type="transmembrane region" description="Helical" evidence="6">
    <location>
        <begin position="380"/>
        <end position="399"/>
    </location>
</feature>
<evidence type="ECO:0000256" key="3">
    <source>
        <dbReference type="ARBA" id="ARBA00022692"/>
    </source>
</evidence>
<feature type="transmembrane region" description="Helical" evidence="6">
    <location>
        <begin position="313"/>
        <end position="336"/>
    </location>
</feature>
<dbReference type="Pfam" id="PF07690">
    <property type="entry name" value="MFS_1"/>
    <property type="match status" value="1"/>
</dbReference>
<feature type="transmembrane region" description="Helical" evidence="6">
    <location>
        <begin position="222"/>
        <end position="245"/>
    </location>
</feature>
<dbReference type="InterPro" id="IPR011701">
    <property type="entry name" value="MFS"/>
</dbReference>
<name>A0A318KP68_9FIRM</name>
<evidence type="ECO:0000256" key="6">
    <source>
        <dbReference type="SAM" id="Phobius"/>
    </source>
</evidence>
<gene>
    <name evidence="8" type="ORF">DES51_10519</name>
</gene>
<dbReference type="OrthoDB" id="9793415at2"/>
<reference evidence="8 9" key="1">
    <citation type="submission" date="2018-05" db="EMBL/GenBank/DDBJ databases">
        <title>Genomic Encyclopedia of Type Strains, Phase IV (KMG-IV): sequencing the most valuable type-strain genomes for metagenomic binning, comparative biology and taxonomic classification.</title>
        <authorList>
            <person name="Goeker M."/>
        </authorList>
    </citation>
    <scope>NUCLEOTIDE SEQUENCE [LARGE SCALE GENOMIC DNA]</scope>
    <source>
        <strain evidence="8 9">JC118</strain>
    </source>
</reference>
<keyword evidence="4 6" id="KW-1133">Transmembrane helix</keyword>
<dbReference type="InterPro" id="IPR020846">
    <property type="entry name" value="MFS_dom"/>
</dbReference>
<dbReference type="GO" id="GO:0005886">
    <property type="term" value="C:plasma membrane"/>
    <property type="evidence" value="ECO:0007669"/>
    <property type="project" value="UniProtKB-SubCell"/>
</dbReference>
<feature type="transmembrane region" description="Helical" evidence="6">
    <location>
        <begin position="348"/>
        <end position="368"/>
    </location>
</feature>
<comment type="subcellular location">
    <subcellularLocation>
        <location evidence="1">Cell membrane</location>
        <topology evidence="1">Multi-pass membrane protein</topology>
    </subcellularLocation>
</comment>
<dbReference type="EMBL" id="QJKH01000005">
    <property type="protein sequence ID" value="PXX79549.1"/>
    <property type="molecule type" value="Genomic_DNA"/>
</dbReference>
<proteinExistence type="predicted"/>
<evidence type="ECO:0000259" key="7">
    <source>
        <dbReference type="PROSITE" id="PS50850"/>
    </source>
</evidence>
<dbReference type="RefSeq" id="WP_022936919.1">
    <property type="nucleotide sequence ID" value="NZ_CABKRQ010000002.1"/>
</dbReference>
<evidence type="ECO:0000256" key="5">
    <source>
        <dbReference type="ARBA" id="ARBA00023136"/>
    </source>
</evidence>
<feature type="transmembrane region" description="Helical" evidence="6">
    <location>
        <begin position="168"/>
        <end position="187"/>
    </location>
</feature>
<protein>
    <submittedName>
        <fullName evidence="8">Nitrate/nitrite transporter NarK</fullName>
    </submittedName>
</protein>
<dbReference type="PROSITE" id="PS50850">
    <property type="entry name" value="MFS"/>
    <property type="match status" value="1"/>
</dbReference>
<feature type="transmembrane region" description="Helical" evidence="6">
    <location>
        <begin position="7"/>
        <end position="28"/>
    </location>
</feature>
<evidence type="ECO:0000313" key="9">
    <source>
        <dbReference type="Proteomes" id="UP000247612"/>
    </source>
</evidence>
<feature type="transmembrane region" description="Helical" evidence="6">
    <location>
        <begin position="251"/>
        <end position="272"/>
    </location>
</feature>
<keyword evidence="5 6" id="KW-0472">Membrane</keyword>
<dbReference type="Gene3D" id="1.20.1250.20">
    <property type="entry name" value="MFS general substrate transporter like domains"/>
    <property type="match status" value="2"/>
</dbReference>
<dbReference type="InterPro" id="IPR036259">
    <property type="entry name" value="MFS_trans_sf"/>
</dbReference>
<feature type="transmembrane region" description="Helical" evidence="6">
    <location>
        <begin position="104"/>
        <end position="123"/>
    </location>
</feature>
<evidence type="ECO:0000313" key="8">
    <source>
        <dbReference type="EMBL" id="PXX79549.1"/>
    </source>
</evidence>
<feature type="transmembrane region" description="Helical" evidence="6">
    <location>
        <begin position="48"/>
        <end position="71"/>
    </location>
</feature>
<feature type="transmembrane region" description="Helical" evidence="6">
    <location>
        <begin position="135"/>
        <end position="156"/>
    </location>
</feature>
<feature type="transmembrane region" description="Helical" evidence="6">
    <location>
        <begin position="78"/>
        <end position="98"/>
    </location>
</feature>
<evidence type="ECO:0000256" key="2">
    <source>
        <dbReference type="ARBA" id="ARBA00022448"/>
    </source>
</evidence>
<keyword evidence="3 6" id="KW-0812">Transmembrane</keyword>
<dbReference type="PANTHER" id="PTHR11360:SF317">
    <property type="entry name" value="MAJOR FACILITATOR SUPERFAMILY (MFS) PROFILE DOMAIN-CONTAINING PROTEIN-RELATED"/>
    <property type="match status" value="1"/>
</dbReference>
<comment type="caution">
    <text evidence="8">The sequence shown here is derived from an EMBL/GenBank/DDBJ whole genome shotgun (WGS) entry which is preliminary data.</text>
</comment>
<evidence type="ECO:0000256" key="4">
    <source>
        <dbReference type="ARBA" id="ARBA00022989"/>
    </source>
</evidence>
<organism evidence="8 9">
    <name type="scientific">Dielma fastidiosa</name>
    <dbReference type="NCBI Taxonomy" id="1034346"/>
    <lineage>
        <taxon>Bacteria</taxon>
        <taxon>Bacillati</taxon>
        <taxon>Bacillota</taxon>
        <taxon>Erysipelotrichia</taxon>
        <taxon>Erysipelotrichales</taxon>
        <taxon>Erysipelotrichaceae</taxon>
        <taxon>Dielma</taxon>
    </lineage>
</organism>
<dbReference type="CDD" id="cd17353">
    <property type="entry name" value="MFS_OFA_like"/>
    <property type="match status" value="1"/>
</dbReference>
<dbReference type="STRING" id="1034346.GCA_000313565_00613"/>
<dbReference type="InterPro" id="IPR050327">
    <property type="entry name" value="Proton-linked_MCT"/>
</dbReference>
<dbReference type="GO" id="GO:0022857">
    <property type="term" value="F:transmembrane transporter activity"/>
    <property type="evidence" value="ECO:0007669"/>
    <property type="project" value="InterPro"/>
</dbReference>
<dbReference type="Proteomes" id="UP000247612">
    <property type="component" value="Unassembled WGS sequence"/>
</dbReference>
<dbReference type="AlphaFoldDB" id="A0A318KP68"/>
<dbReference type="PANTHER" id="PTHR11360">
    <property type="entry name" value="MONOCARBOXYLATE TRANSPORTER"/>
    <property type="match status" value="1"/>
</dbReference>
<keyword evidence="2" id="KW-0813">Transport</keyword>
<sequence>MDLNKKRWLILIASCLINLCIGSLYAWSVFASPMASYLSALTGNEISSLAIVFTLANAVGPITMIGGGLLIKKIGSKRVIICGGLLFGMGMIATGFVTSEAMLLITYGLGVGLGVGMVYGCTITNTIKFFPDKKGLIGGIATASYGISSVIIPILANWLMNFMDVTSCFKTVGCVMLLIICISSMVIQDCPPDYLPNGYQGNQSQAGKSVNYTWQQMLHTPVFYVMLCMLCVGAFSGLMIISLASPLARRIIEISAAEAAAVVSMIALFNTAGRVICGYLSDRFGILSTIRMVFTGSILGLILLYFSSPDTAFMFYLGVSIVGFMFGSIMGIYPGFTASQFGSANNGVNYGIMFIGFAAAGYFGPTIMSALYNLTGQDTPAILTAAALNILGLLLSGIYKKLNQQHA</sequence>
<feature type="domain" description="Major facilitator superfamily (MFS) profile" evidence="7">
    <location>
        <begin position="6"/>
        <end position="404"/>
    </location>
</feature>
<keyword evidence="9" id="KW-1185">Reference proteome</keyword>
<accession>A0A318KP68</accession>
<evidence type="ECO:0000256" key="1">
    <source>
        <dbReference type="ARBA" id="ARBA00004651"/>
    </source>
</evidence>
<dbReference type="SUPFAM" id="SSF103473">
    <property type="entry name" value="MFS general substrate transporter"/>
    <property type="match status" value="1"/>
</dbReference>